<dbReference type="OrthoDB" id="23692at2"/>
<dbReference type="SMART" id="SM00267">
    <property type="entry name" value="GGDEF"/>
    <property type="match status" value="1"/>
</dbReference>
<keyword evidence="1" id="KW-0812">Transmembrane</keyword>
<gene>
    <name evidence="3" type="ORF">CFP75_10685</name>
</gene>
<feature type="transmembrane region" description="Helical" evidence="1">
    <location>
        <begin position="210"/>
        <end position="240"/>
    </location>
</feature>
<organism evidence="3 4">
    <name type="scientific">Amycolatopsis alba DSM 44262</name>
    <dbReference type="NCBI Taxonomy" id="1125972"/>
    <lineage>
        <taxon>Bacteria</taxon>
        <taxon>Bacillati</taxon>
        <taxon>Actinomycetota</taxon>
        <taxon>Actinomycetes</taxon>
        <taxon>Pseudonocardiales</taxon>
        <taxon>Pseudonocardiaceae</taxon>
        <taxon>Amycolatopsis</taxon>
    </lineage>
</organism>
<dbReference type="PROSITE" id="PS50887">
    <property type="entry name" value="GGDEF"/>
    <property type="match status" value="1"/>
</dbReference>
<dbReference type="GO" id="GO:0052621">
    <property type="term" value="F:diguanylate cyclase activity"/>
    <property type="evidence" value="ECO:0007669"/>
    <property type="project" value="TreeGrafter"/>
</dbReference>
<keyword evidence="1" id="KW-1133">Transmembrane helix</keyword>
<dbReference type="FunFam" id="3.30.70.270:FF:000001">
    <property type="entry name" value="Diguanylate cyclase domain protein"/>
    <property type="match status" value="1"/>
</dbReference>
<dbReference type="InterPro" id="IPR000160">
    <property type="entry name" value="GGDEF_dom"/>
</dbReference>
<feature type="transmembrane region" description="Helical" evidence="1">
    <location>
        <begin position="140"/>
        <end position="162"/>
    </location>
</feature>
<keyword evidence="4" id="KW-1185">Reference proteome</keyword>
<dbReference type="InterPro" id="IPR029787">
    <property type="entry name" value="Nucleotide_cyclase"/>
</dbReference>
<sequence>MITSEERAGHRSALTVATWELWKRPKNWIAYTGLSVATMLALTGVFAASIAITSSQVLLCFLLAGLAIAHTEATRRIERQRRSMSVTPHINMTSVWVLPGAILLPPQLTALLVTVIYLHLGYRSWAGLRTVNPHRTVANATSMTLTAFAAWAAVQAVGADLASVTSICAASLAFFLMNAVFTGTGLYFAAPKQATVQTLLGSWDDNILEASTVCIGALVLTVVPHQPVLVLLVFLPLYLLQRSVLIKQLEELATTDQKTQLLNATTWQQGAVREIARAEREHGQFGVLMIDLDHFKSINDTYGHLAGDDVLKGVAALVKAETRAQDLAGRFGGEEFVVLLTSSSKQESVAVAERIRQRISEMVIKTQDNEGNSVVIEGRTASVGVATFPLDGRTIDDVMASADASVYAAKRNGRNRVVSSPDLAAVTEEAGKSLEAVAA</sequence>
<evidence type="ECO:0000259" key="2">
    <source>
        <dbReference type="PROSITE" id="PS50887"/>
    </source>
</evidence>
<dbReference type="PANTHER" id="PTHR45138:SF9">
    <property type="entry name" value="DIGUANYLATE CYCLASE DGCM-RELATED"/>
    <property type="match status" value="1"/>
</dbReference>
<dbReference type="Gene3D" id="3.30.70.270">
    <property type="match status" value="1"/>
</dbReference>
<dbReference type="AlphaFoldDB" id="A0A229S0N6"/>
<feature type="transmembrane region" description="Helical" evidence="1">
    <location>
        <begin position="56"/>
        <end position="74"/>
    </location>
</feature>
<proteinExistence type="predicted"/>
<dbReference type="NCBIfam" id="TIGR00254">
    <property type="entry name" value="GGDEF"/>
    <property type="match status" value="1"/>
</dbReference>
<feature type="transmembrane region" description="Helical" evidence="1">
    <location>
        <begin position="95"/>
        <end position="120"/>
    </location>
</feature>
<protein>
    <submittedName>
        <fullName evidence="3">GGDEF domain-containing protein</fullName>
    </submittedName>
</protein>
<dbReference type="Pfam" id="PF00990">
    <property type="entry name" value="GGDEF"/>
    <property type="match status" value="1"/>
</dbReference>
<name>A0A229S0N6_AMYAL</name>
<keyword evidence="1" id="KW-0472">Membrane</keyword>
<dbReference type="RefSeq" id="WP_020632362.1">
    <property type="nucleotide sequence ID" value="NZ_KB913032.1"/>
</dbReference>
<dbReference type="InterPro" id="IPR050469">
    <property type="entry name" value="Diguanylate_Cyclase"/>
</dbReference>
<dbReference type="SUPFAM" id="SSF55073">
    <property type="entry name" value="Nucleotide cyclase"/>
    <property type="match status" value="1"/>
</dbReference>
<dbReference type="GO" id="GO:1902201">
    <property type="term" value="P:negative regulation of bacterial-type flagellum-dependent cell motility"/>
    <property type="evidence" value="ECO:0007669"/>
    <property type="project" value="TreeGrafter"/>
</dbReference>
<reference evidence="3 4" key="1">
    <citation type="submission" date="2017-07" db="EMBL/GenBank/DDBJ databases">
        <title>Amycolatopsis alba DSM 44262 Genome sequencing and assembly.</title>
        <authorList>
            <person name="Kaur N."/>
            <person name="Mayilraj S."/>
        </authorList>
    </citation>
    <scope>NUCLEOTIDE SEQUENCE [LARGE SCALE GENOMIC DNA]</scope>
    <source>
        <strain evidence="3 4">DSM 44262</strain>
    </source>
</reference>
<dbReference type="GO" id="GO:0005886">
    <property type="term" value="C:plasma membrane"/>
    <property type="evidence" value="ECO:0007669"/>
    <property type="project" value="TreeGrafter"/>
</dbReference>
<comment type="caution">
    <text evidence="3">The sequence shown here is derived from an EMBL/GenBank/DDBJ whole genome shotgun (WGS) entry which is preliminary data.</text>
</comment>
<feature type="transmembrane region" description="Helical" evidence="1">
    <location>
        <begin position="28"/>
        <end position="50"/>
    </location>
</feature>
<accession>A0A229S0N6</accession>
<evidence type="ECO:0000313" key="3">
    <source>
        <dbReference type="EMBL" id="OXM52331.1"/>
    </source>
</evidence>
<dbReference type="PANTHER" id="PTHR45138">
    <property type="entry name" value="REGULATORY COMPONENTS OF SENSORY TRANSDUCTION SYSTEM"/>
    <property type="match status" value="1"/>
</dbReference>
<evidence type="ECO:0000256" key="1">
    <source>
        <dbReference type="SAM" id="Phobius"/>
    </source>
</evidence>
<evidence type="ECO:0000313" key="4">
    <source>
        <dbReference type="Proteomes" id="UP000215563"/>
    </source>
</evidence>
<dbReference type="EMBL" id="NMQU01000027">
    <property type="protein sequence ID" value="OXM52331.1"/>
    <property type="molecule type" value="Genomic_DNA"/>
</dbReference>
<dbReference type="InterPro" id="IPR043128">
    <property type="entry name" value="Rev_trsase/Diguanyl_cyclase"/>
</dbReference>
<dbReference type="CDD" id="cd01949">
    <property type="entry name" value="GGDEF"/>
    <property type="match status" value="1"/>
</dbReference>
<feature type="transmembrane region" description="Helical" evidence="1">
    <location>
        <begin position="169"/>
        <end position="190"/>
    </location>
</feature>
<dbReference type="Proteomes" id="UP000215563">
    <property type="component" value="Unassembled WGS sequence"/>
</dbReference>
<feature type="domain" description="GGDEF" evidence="2">
    <location>
        <begin position="283"/>
        <end position="422"/>
    </location>
</feature>
<dbReference type="GO" id="GO:0043709">
    <property type="term" value="P:cell adhesion involved in single-species biofilm formation"/>
    <property type="evidence" value="ECO:0007669"/>
    <property type="project" value="TreeGrafter"/>
</dbReference>